<protein>
    <submittedName>
        <fullName evidence="4">T9SS type A sorting domain-containing protein</fullName>
    </submittedName>
</protein>
<dbReference type="Gene3D" id="2.130.10.10">
    <property type="entry name" value="YVTN repeat-like/Quinoprotein amine dehydrogenase"/>
    <property type="match status" value="3"/>
</dbReference>
<proteinExistence type="predicted"/>
<dbReference type="Pfam" id="PF20773">
    <property type="entry name" value="InhA-like_MAM"/>
    <property type="match status" value="1"/>
</dbReference>
<dbReference type="InterPro" id="IPR015943">
    <property type="entry name" value="WD40/YVTN_repeat-like_dom_sf"/>
</dbReference>
<dbReference type="CDD" id="cd15482">
    <property type="entry name" value="Sialidase_non-viral"/>
    <property type="match status" value="1"/>
</dbReference>
<reference evidence="5" key="1">
    <citation type="journal article" date="2019" name="Int. J. Syst. Evol. Microbiol.">
        <title>The Global Catalogue of Microorganisms (GCM) 10K type strain sequencing project: providing services to taxonomists for standard genome sequencing and annotation.</title>
        <authorList>
            <consortium name="The Broad Institute Genomics Platform"/>
            <consortium name="The Broad Institute Genome Sequencing Center for Infectious Disease"/>
            <person name="Wu L."/>
            <person name="Ma J."/>
        </authorList>
    </citation>
    <scope>NUCLEOTIDE SEQUENCE [LARGE SCALE GENOMIC DNA]</scope>
    <source>
        <strain evidence="5">JCM 15974</strain>
    </source>
</reference>
<gene>
    <name evidence="4" type="ORF">GCM10009430_30580</name>
</gene>
<dbReference type="EMBL" id="BAAAGE010000003">
    <property type="protein sequence ID" value="GAA0725241.1"/>
    <property type="molecule type" value="Genomic_DNA"/>
</dbReference>
<keyword evidence="5" id="KW-1185">Reference proteome</keyword>
<comment type="caution">
    <text evidence="4">The sequence shown here is derived from an EMBL/GenBank/DDBJ whole genome shotgun (WGS) entry which is preliminary data.</text>
</comment>
<dbReference type="InterPro" id="IPR026444">
    <property type="entry name" value="Secre_tail"/>
</dbReference>
<feature type="domain" description="Secretion system C-terminal sorting" evidence="3">
    <location>
        <begin position="1063"/>
        <end position="1135"/>
    </location>
</feature>
<organism evidence="4 5">
    <name type="scientific">Aquimarina litoralis</name>
    <dbReference type="NCBI Taxonomy" id="584605"/>
    <lineage>
        <taxon>Bacteria</taxon>
        <taxon>Pseudomonadati</taxon>
        <taxon>Bacteroidota</taxon>
        <taxon>Flavobacteriia</taxon>
        <taxon>Flavobacteriales</taxon>
        <taxon>Flavobacteriaceae</taxon>
        <taxon>Aquimarina</taxon>
    </lineage>
</organism>
<feature type="chain" id="PRO_5045784660" evidence="2">
    <location>
        <begin position="20"/>
        <end position="1137"/>
    </location>
</feature>
<keyword evidence="1 2" id="KW-0732">Signal</keyword>
<dbReference type="Proteomes" id="UP001501758">
    <property type="component" value="Unassembled WGS sequence"/>
</dbReference>
<evidence type="ECO:0000256" key="2">
    <source>
        <dbReference type="SAM" id="SignalP"/>
    </source>
</evidence>
<evidence type="ECO:0000313" key="5">
    <source>
        <dbReference type="Proteomes" id="UP001501758"/>
    </source>
</evidence>
<dbReference type="RefSeq" id="WP_343913149.1">
    <property type="nucleotide sequence ID" value="NZ_BAAAGE010000003.1"/>
</dbReference>
<evidence type="ECO:0000259" key="3">
    <source>
        <dbReference type="Pfam" id="PF18962"/>
    </source>
</evidence>
<dbReference type="NCBIfam" id="TIGR04183">
    <property type="entry name" value="Por_Secre_tail"/>
    <property type="match status" value="1"/>
</dbReference>
<feature type="signal peptide" evidence="2">
    <location>
        <begin position="1"/>
        <end position="19"/>
    </location>
</feature>
<evidence type="ECO:0000313" key="4">
    <source>
        <dbReference type="EMBL" id="GAA0725241.1"/>
    </source>
</evidence>
<name>A0ABP3U626_9FLAO</name>
<dbReference type="PANTHER" id="PTHR43739:SF5">
    <property type="entry name" value="EXO-ALPHA-SIALIDASE"/>
    <property type="match status" value="1"/>
</dbReference>
<dbReference type="PANTHER" id="PTHR43739">
    <property type="entry name" value="XYLOGLUCANASE (EUROFUNG)"/>
    <property type="match status" value="1"/>
</dbReference>
<evidence type="ECO:0000256" key="1">
    <source>
        <dbReference type="ARBA" id="ARBA00022729"/>
    </source>
</evidence>
<dbReference type="InterPro" id="IPR052025">
    <property type="entry name" value="Xyloglucanase_GH74"/>
</dbReference>
<accession>A0ABP3U626</accession>
<dbReference type="SUPFAM" id="SSF110296">
    <property type="entry name" value="Oligoxyloglucan reducing end-specific cellobiohydrolase"/>
    <property type="match status" value="2"/>
</dbReference>
<dbReference type="Pfam" id="PF18962">
    <property type="entry name" value="Por_Secre_tail"/>
    <property type="match status" value="1"/>
</dbReference>
<sequence>MKKIIFLVIACSFSYLSNAQFNSNAPWMKELEAQKKSKRTNEPLKFQEIVDAFNEYWKDKDYTKKGSGYKPFKRWEDFWKDCLNDDGTLMSAKQIWDAGLQKNASYNRKVDQSNWIALGPDDFIDRSFSSSNIGRVNTIIVDPIDSNTYYAGTPAGGIWKSLDAGASWVPLSDELPQIGVSAIAIDPVDNNIIYIGTGDDDANDTVSVGLLKSTDGGQTWETTGLNFDISRAENINEIYLDPTDRTKVFVSTSDGFYKSTDSGANFIRTLGANLNDAKLKPGDSNVIYAVSDSRVYKSTNNGDSFSIITNGLPSSSTRLAIDVTPANSDYVYILSAGDNSSFQGVYRSTDSGDSYTKSSSLSTNVFGAGQAWYDMAIAVSDTNADEIYTGELDIWKSTDGGVSFTQVNQWFSRTPSYTHADIHFLRFFEGDLYCGSDGGIFKSTNGGTTFSDLTEKMQIGQFYKIAVSKSNGKSKKMAGGLQDNGSFGLTGSGEWNVYGGGDGMDAAIDPNDDDKYYGFMQRGQNLWISNNGGLSQVARVSEPDPKTSPNDTQEFFGNWITPLKVNKEGEVYAGYNAVFRLDQDKFVQVSPKLSSSTGIAKFEIDPSNSDIMYAAISNTLRKSTDRGVTFNVVESFTRSITSIIVHSADSNIVYATTSGTSGKVYQSVNGGLDFTDITGDLPNVPKLVIKHQGGHSANPLFIGTTTGVYRTDDTTPGVWEVFDKNLPNVPVRDLEININDANITAATYGRGVWQSEIPVELVDNDVRLLAINTSSIEINCGDIAPSIEVQNNGLNVISSLDIEYIVDGNSNTTSWTGNINSNETQMIELPQLNVDLGVHTLNIITSTAGDANAGNNSLSSVFITNKEASIEVNDFENSGDDVLIVGGSWERGVPTGTNLNTAASGQNVYGTNLDGDYANSSTSYLVSNCYDLSSVENPVLKFNMAFDIELDWDFINVEYSLDGGLSWTILGSANDPNWYNSDTLPNASNCNNCPGAQWTGTDATMKEYSYDLAAFINEPSFLFRFNFVTDQAVTQEGVIIDDLVIEGNFLSVEDVVNRPALSLFPNPSTGVFNIQWRNAANISYTVTDLTGKVIASQKELTSSDNSAQIDLSNYARGMYFLNVNLDGVEETQKLIKN</sequence>
<dbReference type="Gene3D" id="2.60.120.260">
    <property type="entry name" value="Galactose-binding domain-like"/>
    <property type="match status" value="1"/>
</dbReference>